<keyword evidence="3" id="KW-0677">Repeat</keyword>
<evidence type="ECO:0000256" key="3">
    <source>
        <dbReference type="ARBA" id="ARBA00022737"/>
    </source>
</evidence>
<dbReference type="InterPro" id="IPR001611">
    <property type="entry name" value="Leu-rich_rpt"/>
</dbReference>
<dbReference type="PANTHER" id="PTHR24369:SF210">
    <property type="entry name" value="CHAOPTIN-RELATED"/>
    <property type="match status" value="1"/>
</dbReference>
<feature type="compositionally biased region" description="Basic and acidic residues" evidence="4">
    <location>
        <begin position="562"/>
        <end position="574"/>
    </location>
</feature>
<keyword evidence="5" id="KW-1133">Transmembrane helix</keyword>
<dbReference type="AlphaFoldDB" id="A0A9Q1FUG6"/>
<dbReference type="OrthoDB" id="660555at2759"/>
<dbReference type="Proteomes" id="UP001152622">
    <property type="component" value="Chromosome 3"/>
</dbReference>
<keyword evidence="2 6" id="KW-0732">Signal</keyword>
<dbReference type="InterPro" id="IPR003591">
    <property type="entry name" value="Leu-rich_rpt_typical-subtyp"/>
</dbReference>
<evidence type="ECO:0000256" key="1">
    <source>
        <dbReference type="ARBA" id="ARBA00022614"/>
    </source>
</evidence>
<dbReference type="PROSITE" id="PS51450">
    <property type="entry name" value="LRR"/>
    <property type="match status" value="1"/>
</dbReference>
<dbReference type="SMART" id="SM00369">
    <property type="entry name" value="LRR_TYP"/>
    <property type="match status" value="6"/>
</dbReference>
<evidence type="ECO:0000256" key="6">
    <source>
        <dbReference type="SAM" id="SignalP"/>
    </source>
</evidence>
<feature type="domain" description="Ig-like" evidence="7">
    <location>
        <begin position="305"/>
        <end position="379"/>
    </location>
</feature>
<dbReference type="InterPro" id="IPR050541">
    <property type="entry name" value="LRR_TM_domain-containing"/>
</dbReference>
<dbReference type="InterPro" id="IPR036179">
    <property type="entry name" value="Ig-like_dom_sf"/>
</dbReference>
<evidence type="ECO:0000259" key="7">
    <source>
        <dbReference type="PROSITE" id="PS50835"/>
    </source>
</evidence>
<proteinExistence type="predicted"/>
<feature type="compositionally biased region" description="Low complexity" evidence="4">
    <location>
        <begin position="497"/>
        <end position="510"/>
    </location>
</feature>
<dbReference type="PANTHER" id="PTHR24369">
    <property type="entry name" value="ANTIGEN BSP, PUTATIVE-RELATED"/>
    <property type="match status" value="1"/>
</dbReference>
<feature type="region of interest" description="Disordered" evidence="4">
    <location>
        <begin position="637"/>
        <end position="668"/>
    </location>
</feature>
<dbReference type="Pfam" id="PF13855">
    <property type="entry name" value="LRR_8"/>
    <property type="match status" value="2"/>
</dbReference>
<keyword evidence="5" id="KW-0472">Membrane</keyword>
<evidence type="ECO:0000313" key="9">
    <source>
        <dbReference type="Proteomes" id="UP001152622"/>
    </source>
</evidence>
<organism evidence="8 9">
    <name type="scientific">Synaphobranchus kaupii</name>
    <name type="common">Kaup's arrowtooth eel</name>
    <dbReference type="NCBI Taxonomy" id="118154"/>
    <lineage>
        <taxon>Eukaryota</taxon>
        <taxon>Metazoa</taxon>
        <taxon>Chordata</taxon>
        <taxon>Craniata</taxon>
        <taxon>Vertebrata</taxon>
        <taxon>Euteleostomi</taxon>
        <taxon>Actinopterygii</taxon>
        <taxon>Neopterygii</taxon>
        <taxon>Teleostei</taxon>
        <taxon>Anguilliformes</taxon>
        <taxon>Synaphobranchidae</taxon>
        <taxon>Synaphobranchus</taxon>
    </lineage>
</organism>
<feature type="compositionally biased region" description="Basic and acidic residues" evidence="4">
    <location>
        <begin position="602"/>
        <end position="613"/>
    </location>
</feature>
<dbReference type="Gene3D" id="3.80.10.10">
    <property type="entry name" value="Ribonuclease Inhibitor"/>
    <property type="match status" value="1"/>
</dbReference>
<keyword evidence="1" id="KW-0433">Leucine-rich repeat</keyword>
<evidence type="ECO:0000256" key="5">
    <source>
        <dbReference type="SAM" id="Phobius"/>
    </source>
</evidence>
<keyword evidence="5" id="KW-0812">Transmembrane</keyword>
<dbReference type="SUPFAM" id="SSF48726">
    <property type="entry name" value="Immunoglobulin"/>
    <property type="match status" value="1"/>
</dbReference>
<feature type="transmembrane region" description="Helical" evidence="5">
    <location>
        <begin position="425"/>
        <end position="451"/>
    </location>
</feature>
<evidence type="ECO:0000313" key="8">
    <source>
        <dbReference type="EMBL" id="KAJ8368049.1"/>
    </source>
</evidence>
<dbReference type="SUPFAM" id="SSF52058">
    <property type="entry name" value="L domain-like"/>
    <property type="match status" value="1"/>
</dbReference>
<reference evidence="8" key="1">
    <citation type="journal article" date="2023" name="Science">
        <title>Genome structures resolve the early diversification of teleost fishes.</title>
        <authorList>
            <person name="Parey E."/>
            <person name="Louis A."/>
            <person name="Montfort J."/>
            <person name="Bouchez O."/>
            <person name="Roques C."/>
            <person name="Iampietro C."/>
            <person name="Lluch J."/>
            <person name="Castinel A."/>
            <person name="Donnadieu C."/>
            <person name="Desvignes T."/>
            <person name="Floi Bucao C."/>
            <person name="Jouanno E."/>
            <person name="Wen M."/>
            <person name="Mejri S."/>
            <person name="Dirks R."/>
            <person name="Jansen H."/>
            <person name="Henkel C."/>
            <person name="Chen W.J."/>
            <person name="Zahm M."/>
            <person name="Cabau C."/>
            <person name="Klopp C."/>
            <person name="Thompson A.W."/>
            <person name="Robinson-Rechavi M."/>
            <person name="Braasch I."/>
            <person name="Lecointre G."/>
            <person name="Bobe J."/>
            <person name="Postlethwait J.H."/>
            <person name="Berthelot C."/>
            <person name="Roest Crollius H."/>
            <person name="Guiguen Y."/>
        </authorList>
    </citation>
    <scope>NUCLEOTIDE SEQUENCE</scope>
    <source>
        <strain evidence="8">WJC10195</strain>
    </source>
</reference>
<protein>
    <recommendedName>
        <fullName evidence="7">Ig-like domain-containing protein</fullName>
    </recommendedName>
</protein>
<dbReference type="GO" id="GO:0005886">
    <property type="term" value="C:plasma membrane"/>
    <property type="evidence" value="ECO:0007669"/>
    <property type="project" value="TreeGrafter"/>
</dbReference>
<feature type="chain" id="PRO_5040271535" description="Ig-like domain-containing protein" evidence="6">
    <location>
        <begin position="30"/>
        <end position="668"/>
    </location>
</feature>
<sequence>MEFRELSASRPGLVLLFALLCGVRRFTKANPTAPCEWDTPRLGYDSMALNCTGLGLIIRPSDSSAYSLALDLSFNGQTGIRRSDFLPRSPSITKVNLSHRCVVEVQGAAFAGFSNLEELDLSNNCLRGVRDGTLKGLGRLKTLDLRHNRISEVHRYAFTGLDAVQTVWLQNNKLDTIPEAIGGLSDLCVLSLANNQISWVDSRSFHGCRSLTALHLQHNRISVVSVDAFEGLLNLHMLNLGTNLLETMPGSTLKSLWAQGTDVHLRGNPWRRGAPGGRIRRYGGPLHGAPLSSLSPGQLGCRRTPRLSQTLTADIAEGTDLRLPCGNSSDGGRAQYWHTPFGWLENSSLQGSGEPVAMLRDGSIKIARTTPYHAGLYYCLWAAREDRVIQPYRVEWAHRAVSGGARLRKTREANGDQETVSDDHFVAAVVSAVLVTFLAGFALGAFSRTYLSECFQRLRRRRQQQRRNSGGVDMATLPWQYENNTFQKGGGPKDLSSSEAVPSASAPPADAHSRRVPTEASANLGVAYMEGSDSGRESQGEEEAQTGAVARGGGGGGPSTRSAREPQGNDREASAEETDPASERSARTSKRRVIKVYNYDEEGNKYGHVRDSQDESAPGMKQRSLSLTRLNAIMASATATGFSREPSQGDTVEQTDPGDSAPIFNLSI</sequence>
<name>A0A9Q1FUG6_SYNKA</name>
<feature type="region of interest" description="Disordered" evidence="4">
    <location>
        <begin position="530"/>
        <end position="622"/>
    </location>
</feature>
<evidence type="ECO:0000256" key="2">
    <source>
        <dbReference type="ARBA" id="ARBA00022729"/>
    </source>
</evidence>
<feature type="compositionally biased region" description="Polar residues" evidence="4">
    <location>
        <begin position="637"/>
        <end position="654"/>
    </location>
</feature>
<comment type="caution">
    <text evidence="8">The sequence shown here is derived from an EMBL/GenBank/DDBJ whole genome shotgun (WGS) entry which is preliminary data.</text>
</comment>
<dbReference type="PROSITE" id="PS50835">
    <property type="entry name" value="IG_LIKE"/>
    <property type="match status" value="1"/>
</dbReference>
<dbReference type="EMBL" id="JAINUF010000003">
    <property type="protein sequence ID" value="KAJ8368049.1"/>
    <property type="molecule type" value="Genomic_DNA"/>
</dbReference>
<evidence type="ECO:0000256" key="4">
    <source>
        <dbReference type="SAM" id="MobiDB-lite"/>
    </source>
</evidence>
<dbReference type="InterPro" id="IPR032675">
    <property type="entry name" value="LRR_dom_sf"/>
</dbReference>
<feature type="region of interest" description="Disordered" evidence="4">
    <location>
        <begin position="483"/>
        <end position="516"/>
    </location>
</feature>
<gene>
    <name evidence="8" type="ORF">SKAU_G00080770</name>
</gene>
<accession>A0A9Q1FUG6</accession>
<feature type="signal peptide" evidence="6">
    <location>
        <begin position="1"/>
        <end position="29"/>
    </location>
</feature>
<keyword evidence="9" id="KW-1185">Reference proteome</keyword>
<dbReference type="InterPro" id="IPR007110">
    <property type="entry name" value="Ig-like_dom"/>
</dbReference>